<gene>
    <name evidence="3" type="ORF">GGP61_000011</name>
</gene>
<dbReference type="PANTHER" id="PTHR10937">
    <property type="entry name" value="GLUCOSAMINE--FRUCTOSE-6-PHOSPHATE AMINOTRANSFERASE, ISOMERIZING"/>
    <property type="match status" value="1"/>
</dbReference>
<keyword evidence="3" id="KW-0413">Isomerase</keyword>
<accession>A0A9X2PYR4</accession>
<dbReference type="AlphaFoldDB" id="A0A9X2PYR4"/>
<dbReference type="GO" id="GO:0016853">
    <property type="term" value="F:isomerase activity"/>
    <property type="evidence" value="ECO:0007669"/>
    <property type="project" value="UniProtKB-KW"/>
</dbReference>
<dbReference type="PROSITE" id="PS51464">
    <property type="entry name" value="SIS"/>
    <property type="match status" value="2"/>
</dbReference>
<protein>
    <submittedName>
        <fullName evidence="3">Tagatose-6-phosphate ketose/aldose isomerase</fullName>
        <ecNumber evidence="3">5.-.-.-</ecNumber>
    </submittedName>
</protein>
<comment type="caution">
    <text evidence="3">The sequence shown here is derived from an EMBL/GenBank/DDBJ whole genome shotgun (WGS) entry which is preliminary data.</text>
</comment>
<organism evidence="3 4">
    <name type="scientific">Salinibacter ruber</name>
    <dbReference type="NCBI Taxonomy" id="146919"/>
    <lineage>
        <taxon>Bacteria</taxon>
        <taxon>Pseudomonadati</taxon>
        <taxon>Rhodothermota</taxon>
        <taxon>Rhodothermia</taxon>
        <taxon>Rhodothermales</taxon>
        <taxon>Salinibacteraceae</taxon>
        <taxon>Salinibacter</taxon>
    </lineage>
</organism>
<evidence type="ECO:0000256" key="1">
    <source>
        <dbReference type="ARBA" id="ARBA00022737"/>
    </source>
</evidence>
<dbReference type="InterPro" id="IPR046348">
    <property type="entry name" value="SIS_dom_sf"/>
</dbReference>
<dbReference type="EC" id="5.-.-.-" evidence="3"/>
<evidence type="ECO:0000259" key="2">
    <source>
        <dbReference type="PROSITE" id="PS51464"/>
    </source>
</evidence>
<feature type="domain" description="SIS" evidence="2">
    <location>
        <begin position="219"/>
        <end position="372"/>
    </location>
</feature>
<dbReference type="SUPFAM" id="SSF53697">
    <property type="entry name" value="SIS domain"/>
    <property type="match status" value="1"/>
</dbReference>
<dbReference type="InterPro" id="IPR035466">
    <property type="entry name" value="GlmS/AgaS_SIS"/>
</dbReference>
<keyword evidence="1" id="KW-0677">Repeat</keyword>
<dbReference type="GO" id="GO:1901135">
    <property type="term" value="P:carbohydrate derivative metabolic process"/>
    <property type="evidence" value="ECO:0007669"/>
    <property type="project" value="InterPro"/>
</dbReference>
<dbReference type="GO" id="GO:0097367">
    <property type="term" value="F:carbohydrate derivative binding"/>
    <property type="evidence" value="ECO:0007669"/>
    <property type="project" value="InterPro"/>
</dbReference>
<dbReference type="Proteomes" id="UP001155057">
    <property type="component" value="Unassembled WGS sequence"/>
</dbReference>
<name>A0A9X2PYR4_9BACT</name>
<evidence type="ECO:0000313" key="4">
    <source>
        <dbReference type="Proteomes" id="UP001155057"/>
    </source>
</evidence>
<proteinExistence type="predicted"/>
<feature type="domain" description="SIS" evidence="2">
    <location>
        <begin position="45"/>
        <end position="208"/>
    </location>
</feature>
<dbReference type="Gene3D" id="3.40.50.10490">
    <property type="entry name" value="Glucose-6-phosphate isomerase like protein, domain 1"/>
    <property type="match status" value="2"/>
</dbReference>
<dbReference type="EMBL" id="JANUAE010000001">
    <property type="protein sequence ID" value="MCS3708424.1"/>
    <property type="molecule type" value="Genomic_DNA"/>
</dbReference>
<sequence length="403" mass="43883">MVDHPDPDRGTVHTPGEIAQQPEMWRQTARLVRDRAPALKRFLEAAGLYSDEIPSRILLTGAGTSHYVGLSVVDLLRRRFDTPCESRPTTRITPNPDLFFREGEPTLMVHFARSGNSPESKAVLEGGLECMGEAGRHLVITCNSDGTLAELARAHPDRVHLLVLPDDTNDQGLAMTSSYTSMVVASQALAHLDRMDAFVHQTDRTAEIGETVLAEHPDAVDALMSGDVRRAFFLGNNDLYGAATESALKVQELTAGQILAGAEDTLAFRHGPISAVDAHSLVVFYLSARSHTRRYELDVVRQYQDAFEELGASIAVVAPQRPAIEETDHLSVFAYDAEGAVPALQQTNVAVLIGQMAGLFAAYRRGVNVDEPSVEKALYNRTVQGVQIYDPSGACAEDSGEHR</sequence>
<dbReference type="RefSeq" id="WP_259039449.1">
    <property type="nucleotide sequence ID" value="NZ_JACIFB010000002.1"/>
</dbReference>
<reference evidence="3" key="1">
    <citation type="submission" date="2022-08" db="EMBL/GenBank/DDBJ databases">
        <title>Genomic Encyclopedia of Type Strains, Phase V (KMG-V): Genome sequencing to study the core and pangenomes of soil and plant-associated prokaryotes.</title>
        <authorList>
            <person name="Whitman W."/>
        </authorList>
    </citation>
    <scope>NUCLEOTIDE SEQUENCE</scope>
    <source>
        <strain evidence="3">SP3049</strain>
    </source>
</reference>
<dbReference type="InterPro" id="IPR001347">
    <property type="entry name" value="SIS_dom"/>
</dbReference>
<evidence type="ECO:0000313" key="3">
    <source>
        <dbReference type="EMBL" id="MCS3708424.1"/>
    </source>
</evidence>
<dbReference type="CDD" id="cd05008">
    <property type="entry name" value="SIS_GlmS_GlmD_1"/>
    <property type="match status" value="1"/>
</dbReference>